<feature type="domain" description="Dipeptidylpeptidase IV N-terminal" evidence="2">
    <location>
        <begin position="130"/>
        <end position="442"/>
    </location>
</feature>
<dbReference type="Pfam" id="PF00930">
    <property type="entry name" value="DPPIV_N"/>
    <property type="match status" value="1"/>
</dbReference>
<dbReference type="InterPro" id="IPR001375">
    <property type="entry name" value="Peptidase_S9_cat"/>
</dbReference>
<dbReference type="SUPFAM" id="SSF82171">
    <property type="entry name" value="DPP6 N-terminal domain-like"/>
    <property type="match status" value="1"/>
</dbReference>
<feature type="domain" description="Peptidase S9 prolyl oligopeptidase catalytic" evidence="1">
    <location>
        <begin position="527"/>
        <end position="728"/>
    </location>
</feature>
<protein>
    <submittedName>
        <fullName evidence="3">S9 family peptidase</fullName>
    </submittedName>
</protein>
<evidence type="ECO:0000259" key="1">
    <source>
        <dbReference type="Pfam" id="PF00326"/>
    </source>
</evidence>
<dbReference type="Gene3D" id="2.140.10.30">
    <property type="entry name" value="Dipeptidylpeptidase IV, N-terminal domain"/>
    <property type="match status" value="1"/>
</dbReference>
<dbReference type="EMBL" id="CP155447">
    <property type="protein sequence ID" value="XBH07807.1"/>
    <property type="molecule type" value="Genomic_DNA"/>
</dbReference>
<dbReference type="SUPFAM" id="SSF53474">
    <property type="entry name" value="alpha/beta-Hydrolases"/>
    <property type="match status" value="1"/>
</dbReference>
<dbReference type="GO" id="GO:0006508">
    <property type="term" value="P:proteolysis"/>
    <property type="evidence" value="ECO:0007669"/>
    <property type="project" value="InterPro"/>
</dbReference>
<dbReference type="InterPro" id="IPR002469">
    <property type="entry name" value="Peptidase_S9B_N"/>
</dbReference>
<accession>A0AAU7CQG0</accession>
<name>A0AAU7CQG0_9BACT</name>
<dbReference type="InterPro" id="IPR050278">
    <property type="entry name" value="Serine_Prot_S9B/DPPIV"/>
</dbReference>
<reference evidence="3" key="1">
    <citation type="submission" date="2024-05" db="EMBL/GenBank/DDBJ databases">
        <title>Planctomycetes of the genus Singulisphaera possess chitinolytic capabilities.</title>
        <authorList>
            <person name="Ivanova A."/>
        </authorList>
    </citation>
    <scope>NUCLEOTIDE SEQUENCE</scope>
    <source>
        <strain evidence="3">Ch08T</strain>
    </source>
</reference>
<organism evidence="3">
    <name type="scientific">Singulisphaera sp. Ch08</name>
    <dbReference type="NCBI Taxonomy" id="3120278"/>
    <lineage>
        <taxon>Bacteria</taxon>
        <taxon>Pseudomonadati</taxon>
        <taxon>Planctomycetota</taxon>
        <taxon>Planctomycetia</taxon>
        <taxon>Isosphaerales</taxon>
        <taxon>Isosphaeraceae</taxon>
        <taxon>Singulisphaera</taxon>
    </lineage>
</organism>
<gene>
    <name evidence="3" type="ORF">V5E97_17770</name>
</gene>
<evidence type="ECO:0000313" key="3">
    <source>
        <dbReference type="EMBL" id="XBH07807.1"/>
    </source>
</evidence>
<dbReference type="InterPro" id="IPR029058">
    <property type="entry name" value="AB_hydrolase_fold"/>
</dbReference>
<dbReference type="AlphaFoldDB" id="A0AAU7CQG0"/>
<dbReference type="RefSeq" id="WP_406700647.1">
    <property type="nucleotide sequence ID" value="NZ_CP155447.1"/>
</dbReference>
<dbReference type="Gene3D" id="3.40.50.1820">
    <property type="entry name" value="alpha/beta hydrolase"/>
    <property type="match status" value="1"/>
</dbReference>
<proteinExistence type="predicted"/>
<evidence type="ECO:0000259" key="2">
    <source>
        <dbReference type="Pfam" id="PF00930"/>
    </source>
</evidence>
<dbReference type="GO" id="GO:0008239">
    <property type="term" value="F:dipeptidyl-peptidase activity"/>
    <property type="evidence" value="ECO:0007669"/>
    <property type="project" value="TreeGrafter"/>
</dbReference>
<dbReference type="PANTHER" id="PTHR11731">
    <property type="entry name" value="PROTEASE FAMILY S9B,C DIPEPTIDYL-PEPTIDASE IV-RELATED"/>
    <property type="match status" value="1"/>
</dbReference>
<sequence>MSERSELLAVTPDTKREGVDAAAVAKLPAPGSVVPAAFGFTPDGKALTYLKSESASLSRVLWRVELTGGEPRVVARPPGNGDTESTLSEAEKLRRERQRLRETGITQVVRAEAADVSVFPIGGDLYLQRQDGPLERITNTPTPELDPRLTRDGSKVAFVRDDELHVIDLASRQEQRLTQGAGDGVTHALAEFIAQEEMDRASGYWWSPDGATIAYQETDERHIPPYSIVHQGGEQISVETHRYPFSGAANAKVRLGVVSASGGPTRWLDLGEPAADFYLARVNWASPTSLLVQILSRDQKSLRLYRFNLESLQKTLLIEETSETWVNLHNDLRVLDSTGEILWSSERTGFRHLQLHDRDGKLLRTLTAGDWPVDALVAINENRREAWFSAGRETPLETHLYRVSLDGGEVVRLTDEPGTHRTVVASNGEHFVDVASSLNRPPLTTIRDREGNPLKILDDSSSDPRVGSLRLAPPELIEFVNRDGIKLQGAFYPPKSKVLGEKTPLIVIVYGGPHVQTVSNSWALSADMNAQYLTERGYAVWKTDNRGSARRGHAFESALNREMGNVEVRDQVDGVSFVGTHWPEVDLGRVGLTGSSYGGYMTLRCLTEAPDVFRAGVSVAPVTDWDGYDTCYTERYMGTPMNNADGYRKSSVLPHVEKLRGELLVIHGMLDENVHFRHTARLTTALISASKPFALLPLPDERHSSRRDADRKYVAERIAGFFEQALGSR</sequence>
<dbReference type="PANTHER" id="PTHR11731:SF193">
    <property type="entry name" value="DIPEPTIDYL PEPTIDASE 9"/>
    <property type="match status" value="1"/>
</dbReference>
<dbReference type="Pfam" id="PF00326">
    <property type="entry name" value="Peptidase_S9"/>
    <property type="match status" value="1"/>
</dbReference>
<dbReference type="GO" id="GO:0008236">
    <property type="term" value="F:serine-type peptidase activity"/>
    <property type="evidence" value="ECO:0007669"/>
    <property type="project" value="InterPro"/>
</dbReference>